<dbReference type="PANTHER" id="PTHR42721:SF3">
    <property type="entry name" value="BETA-D-XYLOSIDASE 5-RELATED"/>
    <property type="match status" value="1"/>
</dbReference>
<sequence length="960" mass="104353">MNNLSPSTADDAPEVQPFRDRALPLDARVDSLLAQLTLDEKISMLHQWAPAVPRLGLAAFHTGTEVLHGAVVETSPLPTTVFPQGVGLGATWNAELLEQVGRAVATEVRAHHERDPQCSLNVWGPVVNLLRDPRWGRNEEGYSEDPRHTVAMATAYCRGLRGGDTGEATLPLATAPTLKHFMAYNKESGNVTTSSQVRPRVLREYDILPFQRTVESGVVSGVMPSYSALNGRPNSLSPYLAELRRQQPDLVVVTDAYAPSNLVHEHRYYEDRPHAYAAALLAGVDNFTDHDDDSSVTLDALRTALSDGLLDVADIDRAARRLLRMRMSLGEFDRPARPAERSAEPAPPEHLALAREAARQAMVLLKNSPEVLPLRPGSRVAVIGPLADQVFLDWYAGKAGYEVSPLSGLREALGADLVGYSEGVDRIALRPVEGGRLACGEDAPARIDTGPLGPEHSFDLFDWGEGQYSLRSAATRMFLRLRRDDGALVGDQEKPGLGWDVYETFHFVPVDDGVVLRNVYTERYAAVGEDGSVGFSATTPEEAVRFRQETLVDGVAEAARTAAEADVAVVVVGSHPRIPGRECHDRADIGLARRQEELLQAVHEVTPRTAAVLISGFPLAVNWAAEHVPTLLWSSHAGPELGNGLADTLTGRSAPAGRLPQTWYRSLEQVGDISDYDIVKSAKTYLYLRTEPLFPFGHGVGYTTFHYSPLRLSATSCESGDTVSVSVDITNLGDVDSDEIPQLYVRAPGRVVPRPLRELHGFERVRISAGTTRTVEFALPVAELAFWDVESGTYRVEPGEHQIMVGPSAGDVRQSSALTVRAEELPPRDLSGRIVRAIDFDDCHGVRLVDETRRSGEAVEAVGAGSWLLFRDVALRDVTGVVAQAYRTQAGPVGIEVCLDAPSSGTSITTLEVPEREGRWPWTTVAAAAKAEDGRHDVYLLFTGPALLASFSLTRDPETA</sequence>
<dbReference type="CDD" id="cd04084">
    <property type="entry name" value="CBM6_xylanase-like"/>
    <property type="match status" value="1"/>
</dbReference>
<dbReference type="Pfam" id="PF14310">
    <property type="entry name" value="Fn3-like"/>
    <property type="match status" value="1"/>
</dbReference>
<dbReference type="SUPFAM" id="SSF52279">
    <property type="entry name" value="Beta-D-glucan exohydrolase, C-terminal domain"/>
    <property type="match status" value="1"/>
</dbReference>
<dbReference type="GO" id="GO:0009044">
    <property type="term" value="F:xylan 1,4-beta-xylosidase activity"/>
    <property type="evidence" value="ECO:0007669"/>
    <property type="project" value="InterPro"/>
</dbReference>
<dbReference type="InterPro" id="IPR036962">
    <property type="entry name" value="Glyco_hydro_3_N_sf"/>
</dbReference>
<dbReference type="Gene3D" id="2.60.40.10">
    <property type="entry name" value="Immunoglobulins"/>
    <property type="match status" value="1"/>
</dbReference>
<dbReference type="FunFam" id="2.60.40.10:FF:000495">
    <property type="entry name" value="Periplasmic beta-glucosidase"/>
    <property type="match status" value="1"/>
</dbReference>
<keyword evidence="3 8" id="KW-0378">Hydrolase</keyword>
<dbReference type="Gene3D" id="3.20.20.300">
    <property type="entry name" value="Glycoside hydrolase, family 3, N-terminal domain"/>
    <property type="match status" value="1"/>
</dbReference>
<dbReference type="InterPro" id="IPR026891">
    <property type="entry name" value="Fn3-like"/>
</dbReference>
<dbReference type="Pfam" id="PF03422">
    <property type="entry name" value="CBM_6"/>
    <property type="match status" value="1"/>
</dbReference>
<evidence type="ECO:0000256" key="5">
    <source>
        <dbReference type="ARBA" id="ARBA00074219"/>
    </source>
</evidence>
<feature type="domain" description="Fibronectin type III-like" evidence="7">
    <location>
        <begin position="739"/>
        <end position="809"/>
    </location>
</feature>
<dbReference type="InterPro" id="IPR017853">
    <property type="entry name" value="GH"/>
</dbReference>
<proteinExistence type="inferred from homology"/>
<keyword evidence="2" id="KW-0732">Signal</keyword>
<dbReference type="RefSeq" id="WP_189781580.1">
    <property type="nucleotide sequence ID" value="NZ_BNAT01000004.1"/>
</dbReference>
<reference evidence="8" key="1">
    <citation type="journal article" date="2014" name="Int. J. Syst. Evol. Microbiol.">
        <title>Complete genome sequence of Corynebacterium casei LMG S-19264T (=DSM 44701T), isolated from a smear-ripened cheese.</title>
        <authorList>
            <consortium name="US DOE Joint Genome Institute (JGI-PGF)"/>
            <person name="Walter F."/>
            <person name="Albersmeier A."/>
            <person name="Kalinowski J."/>
            <person name="Ruckert C."/>
        </authorList>
    </citation>
    <scope>NUCLEOTIDE SEQUENCE</scope>
    <source>
        <strain evidence="8">CGMCC 4.7403</strain>
    </source>
</reference>
<evidence type="ECO:0000256" key="3">
    <source>
        <dbReference type="ARBA" id="ARBA00022801"/>
    </source>
</evidence>
<dbReference type="EMBL" id="BNAT01000004">
    <property type="protein sequence ID" value="GHH84721.1"/>
    <property type="molecule type" value="Genomic_DNA"/>
</dbReference>
<dbReference type="InterPro" id="IPR001764">
    <property type="entry name" value="Glyco_hydro_3_N"/>
</dbReference>
<dbReference type="InterPro" id="IPR002772">
    <property type="entry name" value="Glyco_hydro_3_C"/>
</dbReference>
<dbReference type="InterPro" id="IPR008979">
    <property type="entry name" value="Galactose-bd-like_sf"/>
</dbReference>
<dbReference type="GO" id="GO:0008422">
    <property type="term" value="F:beta-glucosidase activity"/>
    <property type="evidence" value="ECO:0007669"/>
    <property type="project" value="UniProtKB-ARBA"/>
</dbReference>
<dbReference type="GO" id="GO:0045493">
    <property type="term" value="P:xylan catabolic process"/>
    <property type="evidence" value="ECO:0007669"/>
    <property type="project" value="InterPro"/>
</dbReference>
<comment type="caution">
    <text evidence="8">The sequence shown here is derived from an EMBL/GenBank/DDBJ whole genome shotgun (WGS) entry which is preliminary data.</text>
</comment>
<evidence type="ECO:0000256" key="1">
    <source>
        <dbReference type="ARBA" id="ARBA00005336"/>
    </source>
</evidence>
<protein>
    <recommendedName>
        <fullName evidence="5">Exo-alpha-(1-&gt;6)-L-arabinopyranosidase</fullName>
    </recommendedName>
</protein>
<evidence type="ECO:0000256" key="4">
    <source>
        <dbReference type="ARBA" id="ARBA00058905"/>
    </source>
</evidence>
<dbReference type="InterPro" id="IPR036881">
    <property type="entry name" value="Glyco_hydro_3_C_sf"/>
</dbReference>
<dbReference type="Gene3D" id="2.60.120.380">
    <property type="match status" value="1"/>
</dbReference>
<dbReference type="InterPro" id="IPR044993">
    <property type="entry name" value="BXL"/>
</dbReference>
<gene>
    <name evidence="8" type="ORF">GCM10017771_14700</name>
</gene>
<dbReference type="InterPro" id="IPR006584">
    <property type="entry name" value="Cellulose-bd_IV"/>
</dbReference>
<dbReference type="SMART" id="SM01217">
    <property type="entry name" value="Fn3_like"/>
    <property type="match status" value="1"/>
</dbReference>
<keyword evidence="9" id="KW-1185">Reference proteome</keyword>
<dbReference type="InterPro" id="IPR013783">
    <property type="entry name" value="Ig-like_fold"/>
</dbReference>
<dbReference type="SMART" id="SM00606">
    <property type="entry name" value="CBD_IV"/>
    <property type="match status" value="1"/>
</dbReference>
<feature type="domain" description="Cellulose binding type IV" evidence="6">
    <location>
        <begin position="828"/>
        <end position="955"/>
    </location>
</feature>
<dbReference type="Pfam" id="PF00933">
    <property type="entry name" value="Glyco_hydro_3"/>
    <property type="match status" value="1"/>
</dbReference>
<name>A0A919GIQ1_9ACTN</name>
<evidence type="ECO:0000259" key="7">
    <source>
        <dbReference type="SMART" id="SM01217"/>
    </source>
</evidence>
<dbReference type="PRINTS" id="PR00133">
    <property type="entry name" value="GLHYDRLASE3"/>
</dbReference>
<dbReference type="SUPFAM" id="SSF50405">
    <property type="entry name" value="Actin-crosslinking proteins"/>
    <property type="match status" value="1"/>
</dbReference>
<dbReference type="GO" id="GO:0030246">
    <property type="term" value="F:carbohydrate binding"/>
    <property type="evidence" value="ECO:0007669"/>
    <property type="project" value="InterPro"/>
</dbReference>
<comment type="similarity">
    <text evidence="1">Belongs to the glycosyl hydrolase 3 family.</text>
</comment>
<dbReference type="Proteomes" id="UP000603227">
    <property type="component" value="Unassembled WGS sequence"/>
</dbReference>
<dbReference type="SUPFAM" id="SSF51445">
    <property type="entry name" value="(Trans)glycosidases"/>
    <property type="match status" value="1"/>
</dbReference>
<comment type="function">
    <text evidence="4">Catalyzes the hydrolysis of a non-reducing terminal alpha-L-arabinopyranosidic linkage in ginsenoside Rb2 (alpha-L-arabinopyranosyl-(1-&gt;6)-alpha-D-glucopyranosyl) to release alpha-D-glucopyranosyl (Rd). It is not able to hydrolyze alpha-L-arabinofuranosyl-(1-&gt;6)-alpha-D-glucopyranosyl (Rc).</text>
</comment>
<dbReference type="AlphaFoldDB" id="A0A919GIQ1"/>
<evidence type="ECO:0000259" key="6">
    <source>
        <dbReference type="SMART" id="SM00606"/>
    </source>
</evidence>
<evidence type="ECO:0000313" key="9">
    <source>
        <dbReference type="Proteomes" id="UP000603227"/>
    </source>
</evidence>
<dbReference type="InterPro" id="IPR008999">
    <property type="entry name" value="Actin-crosslinking"/>
</dbReference>
<dbReference type="Gene3D" id="3.40.50.1700">
    <property type="entry name" value="Glycoside hydrolase family 3 C-terminal domain"/>
    <property type="match status" value="1"/>
</dbReference>
<reference evidence="8" key="2">
    <citation type="submission" date="2020-09" db="EMBL/GenBank/DDBJ databases">
        <authorList>
            <person name="Sun Q."/>
            <person name="Zhou Y."/>
        </authorList>
    </citation>
    <scope>NUCLEOTIDE SEQUENCE</scope>
    <source>
        <strain evidence="8">CGMCC 4.7403</strain>
    </source>
</reference>
<dbReference type="CDD" id="cd23343">
    <property type="entry name" value="beta-trefoil_FSCN_BglX-like"/>
    <property type="match status" value="1"/>
</dbReference>
<dbReference type="InterPro" id="IPR005084">
    <property type="entry name" value="CBM6"/>
</dbReference>
<organism evidence="8 9">
    <name type="scientific">Streptomyces capitiformicae</name>
    <dbReference type="NCBI Taxonomy" id="2014920"/>
    <lineage>
        <taxon>Bacteria</taxon>
        <taxon>Bacillati</taxon>
        <taxon>Actinomycetota</taxon>
        <taxon>Actinomycetes</taxon>
        <taxon>Kitasatosporales</taxon>
        <taxon>Streptomycetaceae</taxon>
        <taxon>Streptomyces</taxon>
    </lineage>
</organism>
<dbReference type="Pfam" id="PF01915">
    <property type="entry name" value="Glyco_hydro_3_C"/>
    <property type="match status" value="1"/>
</dbReference>
<evidence type="ECO:0000313" key="8">
    <source>
        <dbReference type="EMBL" id="GHH84721.1"/>
    </source>
</evidence>
<dbReference type="GO" id="GO:0046556">
    <property type="term" value="F:alpha-L-arabinofuranosidase activity"/>
    <property type="evidence" value="ECO:0007669"/>
    <property type="project" value="TreeGrafter"/>
</dbReference>
<dbReference type="Gene3D" id="2.60.120.260">
    <property type="entry name" value="Galactose-binding domain-like"/>
    <property type="match status" value="1"/>
</dbReference>
<evidence type="ECO:0000256" key="2">
    <source>
        <dbReference type="ARBA" id="ARBA00022729"/>
    </source>
</evidence>
<dbReference type="SUPFAM" id="SSF49785">
    <property type="entry name" value="Galactose-binding domain-like"/>
    <property type="match status" value="1"/>
</dbReference>
<dbReference type="PANTHER" id="PTHR42721">
    <property type="entry name" value="SUGAR HYDROLASE-RELATED"/>
    <property type="match status" value="1"/>
</dbReference>
<dbReference type="GO" id="GO:0031222">
    <property type="term" value="P:arabinan catabolic process"/>
    <property type="evidence" value="ECO:0007669"/>
    <property type="project" value="TreeGrafter"/>
</dbReference>
<accession>A0A919GIQ1</accession>